<protein>
    <submittedName>
        <fullName evidence="2">Uncharacterized protein</fullName>
    </submittedName>
</protein>
<accession>A0A7W5ZVF9</accession>
<evidence type="ECO:0000256" key="1">
    <source>
        <dbReference type="SAM" id="SignalP"/>
    </source>
</evidence>
<keyword evidence="3" id="KW-1185">Reference proteome</keyword>
<feature type="chain" id="PRO_5030960628" evidence="1">
    <location>
        <begin position="25"/>
        <end position="123"/>
    </location>
</feature>
<comment type="caution">
    <text evidence="2">The sequence shown here is derived from an EMBL/GenBank/DDBJ whole genome shotgun (WGS) entry which is preliminary data.</text>
</comment>
<reference evidence="2 3" key="1">
    <citation type="submission" date="2020-08" db="EMBL/GenBank/DDBJ databases">
        <title>Genomic Encyclopedia of Type Strains, Phase IV (KMG-IV): sequencing the most valuable type-strain genomes for metagenomic binning, comparative biology and taxonomic classification.</title>
        <authorList>
            <person name="Goeker M."/>
        </authorList>
    </citation>
    <scope>NUCLEOTIDE SEQUENCE [LARGE SCALE GENOMIC DNA]</scope>
    <source>
        <strain evidence="2 3">DSM 14552</strain>
    </source>
</reference>
<organism evidence="2 3">
    <name type="scientific">Novosphingobium hassiacum</name>
    <dbReference type="NCBI Taxonomy" id="173676"/>
    <lineage>
        <taxon>Bacteria</taxon>
        <taxon>Pseudomonadati</taxon>
        <taxon>Pseudomonadota</taxon>
        <taxon>Alphaproteobacteria</taxon>
        <taxon>Sphingomonadales</taxon>
        <taxon>Sphingomonadaceae</taxon>
        <taxon>Novosphingobium</taxon>
    </lineage>
</organism>
<proteinExistence type="predicted"/>
<name>A0A7W5ZVF9_9SPHN</name>
<keyword evidence="1" id="KW-0732">Signal</keyword>
<gene>
    <name evidence="2" type="ORF">GGQ88_001962</name>
</gene>
<sequence length="123" mass="13271">MKRLAKQMSVVAMGALAMAQSSTAQVPVGHGAYHVCVVSHDAASTFFASKLSTGADASNGEQLYARFLAWLVKQGKASASDAGNCYFKDDAAWITGYVEHLDDGCENCSRWTIIYTEWTPETP</sequence>
<evidence type="ECO:0000313" key="2">
    <source>
        <dbReference type="EMBL" id="MBB3860693.1"/>
    </source>
</evidence>
<dbReference type="RefSeq" id="WP_183612963.1">
    <property type="nucleotide sequence ID" value="NZ_JACICY010000004.1"/>
</dbReference>
<feature type="signal peptide" evidence="1">
    <location>
        <begin position="1"/>
        <end position="24"/>
    </location>
</feature>
<dbReference type="AlphaFoldDB" id="A0A7W5ZVF9"/>
<dbReference type="Proteomes" id="UP000562395">
    <property type="component" value="Unassembled WGS sequence"/>
</dbReference>
<evidence type="ECO:0000313" key="3">
    <source>
        <dbReference type="Proteomes" id="UP000562395"/>
    </source>
</evidence>
<dbReference type="EMBL" id="JACICY010000004">
    <property type="protein sequence ID" value="MBB3860693.1"/>
    <property type="molecule type" value="Genomic_DNA"/>
</dbReference>